<evidence type="ECO:0000313" key="15">
    <source>
        <dbReference type="Proteomes" id="UP000437068"/>
    </source>
</evidence>
<evidence type="ECO:0000256" key="1">
    <source>
        <dbReference type="SAM" id="MobiDB-lite"/>
    </source>
</evidence>
<dbReference type="EMBL" id="QXFW01000621">
    <property type="protein sequence ID" value="KAE9007114.1"/>
    <property type="molecule type" value="Genomic_DNA"/>
</dbReference>
<sequence length="109" mass="11390">MQTRGWRAALLLAIATLDCSGGIPHAAAAVQSSMTTPTMNQGSEAGHVQPADNENSVKVKPGRNGYGTMTYGSASSDSGEDSKATANRLALEKAQRQHPNLRLRLGIGI</sequence>
<organism evidence="10 16">
    <name type="scientific">Phytophthora fragariae</name>
    <dbReference type="NCBI Taxonomy" id="53985"/>
    <lineage>
        <taxon>Eukaryota</taxon>
        <taxon>Sar</taxon>
        <taxon>Stramenopiles</taxon>
        <taxon>Oomycota</taxon>
        <taxon>Peronosporomycetes</taxon>
        <taxon>Peronosporales</taxon>
        <taxon>Peronosporaceae</taxon>
        <taxon>Phytophthora</taxon>
    </lineage>
</organism>
<dbReference type="EMBL" id="QXGC01000793">
    <property type="protein sequence ID" value="KAE9220816.1"/>
    <property type="molecule type" value="Genomic_DNA"/>
</dbReference>
<protein>
    <recommendedName>
        <fullName evidence="23">RxLR effector protein</fullName>
    </recommendedName>
</protein>
<dbReference type="Proteomes" id="UP000437068">
    <property type="component" value="Unassembled WGS sequence"/>
</dbReference>
<comment type="caution">
    <text evidence="10">The sequence shown here is derived from an EMBL/GenBank/DDBJ whole genome shotgun (WGS) entry which is preliminary data.</text>
</comment>
<evidence type="ECO:0000313" key="20">
    <source>
        <dbReference type="Proteomes" id="UP000476176"/>
    </source>
</evidence>
<evidence type="ECO:0000313" key="21">
    <source>
        <dbReference type="Proteomes" id="UP000486351"/>
    </source>
</evidence>
<evidence type="ECO:0000313" key="12">
    <source>
        <dbReference type="EMBL" id="KAE9335744.1"/>
    </source>
</evidence>
<evidence type="ECO:0000313" key="17">
    <source>
        <dbReference type="Proteomes" id="UP000440732"/>
    </source>
</evidence>
<dbReference type="Proteomes" id="UP000486351">
    <property type="component" value="Unassembled WGS sequence"/>
</dbReference>
<evidence type="ECO:0000313" key="10">
    <source>
        <dbReference type="EMBL" id="KAE9221908.1"/>
    </source>
</evidence>
<dbReference type="Proteomes" id="UP000429523">
    <property type="component" value="Unassembled WGS sequence"/>
</dbReference>
<evidence type="ECO:0000313" key="19">
    <source>
        <dbReference type="Proteomes" id="UP000460718"/>
    </source>
</evidence>
<evidence type="ECO:0000313" key="6">
    <source>
        <dbReference type="EMBL" id="KAE9104844.1"/>
    </source>
</evidence>
<dbReference type="OrthoDB" id="95970at2759"/>
<reference evidence="13 14" key="1">
    <citation type="submission" date="2018-08" db="EMBL/GenBank/DDBJ databases">
        <title>Genomic investigation of the strawberry pathogen Phytophthora fragariae indicates pathogenicity is determined by transcriptional variation in three key races.</title>
        <authorList>
            <person name="Adams T.M."/>
            <person name="Armitage A.D."/>
            <person name="Sobczyk M.K."/>
            <person name="Bates H.J."/>
            <person name="Dunwell J.M."/>
            <person name="Nellist C.F."/>
            <person name="Harrison R.J."/>
        </authorList>
    </citation>
    <scope>NUCLEOTIDE SEQUENCE [LARGE SCALE GENOMIC DNA]</scope>
    <source>
        <strain evidence="11 15">A4</strain>
        <strain evidence="10 16">BC-1</strain>
        <strain evidence="9 20">BC-23</strain>
        <strain evidence="8 14">NOV-27</strain>
        <strain evidence="7 17">NOV-5</strain>
        <strain evidence="6 18">NOV-71</strain>
        <strain evidence="12 21">NOV-77</strain>
        <strain evidence="3 13">NOV-9</strain>
        <strain evidence="5 22">ONT-3</strain>
        <strain evidence="4 19">SCRP245</strain>
    </source>
</reference>
<dbReference type="EMBL" id="QXGA01000740">
    <property type="protein sequence ID" value="KAE9142004.1"/>
    <property type="molecule type" value="Genomic_DNA"/>
</dbReference>
<evidence type="ECO:0000313" key="8">
    <source>
        <dbReference type="EMBL" id="KAE9203965.1"/>
    </source>
</evidence>
<dbReference type="Proteomes" id="UP000440732">
    <property type="component" value="Unassembled WGS sequence"/>
</dbReference>
<dbReference type="Proteomes" id="UP000441208">
    <property type="component" value="Unassembled WGS sequence"/>
</dbReference>
<evidence type="ECO:0000313" key="18">
    <source>
        <dbReference type="Proteomes" id="UP000441208"/>
    </source>
</evidence>
<dbReference type="EMBL" id="QXFY01000782">
    <property type="protein sequence ID" value="KAE9335744.1"/>
    <property type="molecule type" value="Genomic_DNA"/>
</dbReference>
<evidence type="ECO:0000313" key="11">
    <source>
        <dbReference type="EMBL" id="KAE9303629.1"/>
    </source>
</evidence>
<evidence type="ECO:0000313" key="14">
    <source>
        <dbReference type="Proteomes" id="UP000433483"/>
    </source>
</evidence>
<dbReference type="EMBL" id="QXFX01000812">
    <property type="protein sequence ID" value="KAE9103603.1"/>
    <property type="molecule type" value="Genomic_DNA"/>
</dbReference>
<feature type="region of interest" description="Disordered" evidence="1">
    <location>
        <begin position="34"/>
        <end position="85"/>
    </location>
</feature>
<evidence type="ECO:0000313" key="16">
    <source>
        <dbReference type="Proteomes" id="UP000440367"/>
    </source>
</evidence>
<dbReference type="AlphaFoldDB" id="A0A6A3YQZ3"/>
<dbReference type="EMBL" id="QXGE01000794">
    <property type="protein sequence ID" value="KAE9303629.1"/>
    <property type="molecule type" value="Genomic_DNA"/>
</dbReference>
<feature type="compositionally biased region" description="Polar residues" evidence="1">
    <location>
        <begin position="34"/>
        <end position="43"/>
    </location>
</feature>
<evidence type="ECO:0008006" key="23">
    <source>
        <dbReference type="Google" id="ProtNLM"/>
    </source>
</evidence>
<name>A0A6A3YQZ3_9STRA</name>
<dbReference type="Proteomes" id="UP000440367">
    <property type="component" value="Unassembled WGS sequence"/>
</dbReference>
<dbReference type="EMBL" id="QXFZ01000786">
    <property type="protein sequence ID" value="KAE9104844.1"/>
    <property type="molecule type" value="Genomic_DNA"/>
</dbReference>
<dbReference type="EMBL" id="QXGD01000868">
    <property type="protein sequence ID" value="KAE9221908.1"/>
    <property type="molecule type" value="Genomic_DNA"/>
</dbReference>
<dbReference type="Proteomes" id="UP000433483">
    <property type="component" value="Unassembled WGS sequence"/>
</dbReference>
<dbReference type="Proteomes" id="UP000460718">
    <property type="component" value="Unassembled WGS sequence"/>
</dbReference>
<proteinExistence type="predicted"/>
<evidence type="ECO:0000313" key="13">
    <source>
        <dbReference type="Proteomes" id="UP000429523"/>
    </source>
</evidence>
<keyword evidence="14" id="KW-1185">Reference proteome</keyword>
<evidence type="ECO:0000313" key="4">
    <source>
        <dbReference type="EMBL" id="KAE9007114.1"/>
    </source>
</evidence>
<dbReference type="Proteomes" id="UP000488956">
    <property type="component" value="Unassembled WGS sequence"/>
</dbReference>
<keyword evidence="2" id="KW-0732">Signal</keyword>
<feature type="signal peptide" evidence="2">
    <location>
        <begin position="1"/>
        <end position="21"/>
    </location>
</feature>
<dbReference type="EMBL" id="QXGF01000852">
    <property type="protein sequence ID" value="KAE8934961.1"/>
    <property type="molecule type" value="Genomic_DNA"/>
</dbReference>
<evidence type="ECO:0000313" key="22">
    <source>
        <dbReference type="Proteomes" id="UP000488956"/>
    </source>
</evidence>
<evidence type="ECO:0000256" key="2">
    <source>
        <dbReference type="SAM" id="SignalP"/>
    </source>
</evidence>
<evidence type="ECO:0000313" key="3">
    <source>
        <dbReference type="EMBL" id="KAE8934961.1"/>
    </source>
</evidence>
<evidence type="ECO:0000313" key="5">
    <source>
        <dbReference type="EMBL" id="KAE9103603.1"/>
    </source>
</evidence>
<dbReference type="EMBL" id="QXGB01000802">
    <property type="protein sequence ID" value="KAE9203965.1"/>
    <property type="molecule type" value="Genomic_DNA"/>
</dbReference>
<accession>A0A6A3YQZ3</accession>
<evidence type="ECO:0000313" key="7">
    <source>
        <dbReference type="EMBL" id="KAE9142004.1"/>
    </source>
</evidence>
<evidence type="ECO:0000313" key="9">
    <source>
        <dbReference type="EMBL" id="KAE9220816.1"/>
    </source>
</evidence>
<gene>
    <name evidence="11" type="ORF">PF001_g13468</name>
    <name evidence="10" type="ORF">PF002_g15440</name>
    <name evidence="9" type="ORF">PF004_g13226</name>
    <name evidence="8" type="ORF">PF005_g13977</name>
    <name evidence="7" type="ORF">PF006_g12861</name>
    <name evidence="6" type="ORF">PF007_g13912</name>
    <name evidence="12" type="ORF">PF008_g13350</name>
    <name evidence="3" type="ORF">PF009_g15077</name>
    <name evidence="5" type="ORF">PF010_g13674</name>
    <name evidence="4" type="ORF">PF011_g11277</name>
</gene>
<feature type="chain" id="PRO_5036166764" description="RxLR effector protein" evidence="2">
    <location>
        <begin position="22"/>
        <end position="109"/>
    </location>
</feature>
<dbReference type="Proteomes" id="UP000476176">
    <property type="component" value="Unassembled WGS sequence"/>
</dbReference>